<accession>A0AAD7BAG2</accession>
<comment type="caution">
    <text evidence="1">The sequence shown here is derived from an EMBL/GenBank/DDBJ whole genome shotgun (WGS) entry which is preliminary data.</text>
</comment>
<organism evidence="1 2">
    <name type="scientific">Roridomyces roridus</name>
    <dbReference type="NCBI Taxonomy" id="1738132"/>
    <lineage>
        <taxon>Eukaryota</taxon>
        <taxon>Fungi</taxon>
        <taxon>Dikarya</taxon>
        <taxon>Basidiomycota</taxon>
        <taxon>Agaricomycotina</taxon>
        <taxon>Agaricomycetes</taxon>
        <taxon>Agaricomycetidae</taxon>
        <taxon>Agaricales</taxon>
        <taxon>Marasmiineae</taxon>
        <taxon>Mycenaceae</taxon>
        <taxon>Roridomyces</taxon>
    </lineage>
</organism>
<protein>
    <submittedName>
        <fullName evidence="1">Uncharacterized protein</fullName>
    </submittedName>
</protein>
<dbReference type="EMBL" id="JARKIF010000024">
    <property type="protein sequence ID" value="KAJ7615477.1"/>
    <property type="molecule type" value="Genomic_DNA"/>
</dbReference>
<dbReference type="SUPFAM" id="SSF52047">
    <property type="entry name" value="RNI-like"/>
    <property type="match status" value="1"/>
</dbReference>
<dbReference type="AlphaFoldDB" id="A0AAD7BAG2"/>
<keyword evidence="2" id="KW-1185">Reference proteome</keyword>
<gene>
    <name evidence="1" type="ORF">FB45DRAFT_1064387</name>
</gene>
<sequence length="355" mass="39574">MVVWPQELLEAFVGQIPDKITLQRCSLASKSLVVASQRRLFHSVSVKDRTSIRRATQQFTAFPHLRPYVKELDVTSSESTTELKELASLLHMFPDVTRIKWSGFEWPKFLVTALKESLQNPSMQSFTLMVCDDVPPSLLSHAAASVSQLTLWHVTLNDRAGPAAEVIPSSQLRHLSHNIASMMGKHDTILPLLPHLSGLEKLEDDLSSVSEFKLIMEASHETLKKLYLRRLDLPKLAHISRTPPMHSLRVLDVSFVYASSKLCILALFSALPPPMSIPHLETLSMYIGPADTVPVPQTAASGLREILDAHGELRTFHVELGWRRSRAGLLSLAEYIRAQTPTRIRVSGSISKQSG</sequence>
<evidence type="ECO:0000313" key="1">
    <source>
        <dbReference type="EMBL" id="KAJ7615477.1"/>
    </source>
</evidence>
<dbReference type="InterPro" id="IPR032675">
    <property type="entry name" value="LRR_dom_sf"/>
</dbReference>
<dbReference type="Gene3D" id="3.80.10.10">
    <property type="entry name" value="Ribonuclease Inhibitor"/>
    <property type="match status" value="1"/>
</dbReference>
<proteinExistence type="predicted"/>
<evidence type="ECO:0000313" key="2">
    <source>
        <dbReference type="Proteomes" id="UP001221142"/>
    </source>
</evidence>
<dbReference type="Proteomes" id="UP001221142">
    <property type="component" value="Unassembled WGS sequence"/>
</dbReference>
<reference evidence="1" key="1">
    <citation type="submission" date="2023-03" db="EMBL/GenBank/DDBJ databases">
        <title>Massive genome expansion in bonnet fungi (Mycena s.s.) driven by repeated elements and novel gene families across ecological guilds.</title>
        <authorList>
            <consortium name="Lawrence Berkeley National Laboratory"/>
            <person name="Harder C.B."/>
            <person name="Miyauchi S."/>
            <person name="Viragh M."/>
            <person name="Kuo A."/>
            <person name="Thoen E."/>
            <person name="Andreopoulos B."/>
            <person name="Lu D."/>
            <person name="Skrede I."/>
            <person name="Drula E."/>
            <person name="Henrissat B."/>
            <person name="Morin E."/>
            <person name="Kohler A."/>
            <person name="Barry K."/>
            <person name="LaButti K."/>
            <person name="Morin E."/>
            <person name="Salamov A."/>
            <person name="Lipzen A."/>
            <person name="Mereny Z."/>
            <person name="Hegedus B."/>
            <person name="Baldrian P."/>
            <person name="Stursova M."/>
            <person name="Weitz H."/>
            <person name="Taylor A."/>
            <person name="Grigoriev I.V."/>
            <person name="Nagy L.G."/>
            <person name="Martin F."/>
            <person name="Kauserud H."/>
        </authorList>
    </citation>
    <scope>NUCLEOTIDE SEQUENCE</scope>
    <source>
        <strain evidence="1">9284</strain>
    </source>
</reference>
<name>A0AAD7BAG2_9AGAR</name>